<accession>A0ABW6C2X4</accession>
<dbReference type="PANTHER" id="PTHR39639:SF1">
    <property type="entry name" value="DUF262 DOMAIN-CONTAINING PROTEIN"/>
    <property type="match status" value="1"/>
</dbReference>
<dbReference type="SMART" id="SM00507">
    <property type="entry name" value="HNHc"/>
    <property type="match status" value="1"/>
</dbReference>
<feature type="region of interest" description="Disordered" evidence="1">
    <location>
        <begin position="1"/>
        <end position="21"/>
    </location>
</feature>
<organism evidence="3 4">
    <name type="scientific">Pontibacter toksunensis</name>
    <dbReference type="NCBI Taxonomy" id="1332631"/>
    <lineage>
        <taxon>Bacteria</taxon>
        <taxon>Pseudomonadati</taxon>
        <taxon>Bacteroidota</taxon>
        <taxon>Cytophagia</taxon>
        <taxon>Cytophagales</taxon>
        <taxon>Hymenobacteraceae</taxon>
        <taxon>Pontibacter</taxon>
    </lineage>
</organism>
<dbReference type="InterPro" id="IPR003615">
    <property type="entry name" value="HNH_nuc"/>
</dbReference>
<dbReference type="InterPro" id="IPR004919">
    <property type="entry name" value="GmrSD_N"/>
</dbReference>
<dbReference type="EMBL" id="JBHUOX010000035">
    <property type="protein sequence ID" value="MFD3003609.1"/>
    <property type="molecule type" value="Genomic_DNA"/>
</dbReference>
<dbReference type="Pfam" id="PF03235">
    <property type="entry name" value="GmrSD_N"/>
    <property type="match status" value="1"/>
</dbReference>
<dbReference type="Gene3D" id="1.10.30.50">
    <property type="match status" value="1"/>
</dbReference>
<feature type="compositionally biased region" description="Low complexity" evidence="1">
    <location>
        <begin position="7"/>
        <end position="20"/>
    </location>
</feature>
<dbReference type="InterPro" id="IPR002711">
    <property type="entry name" value="HNH"/>
</dbReference>
<dbReference type="PANTHER" id="PTHR39639">
    <property type="entry name" value="CHROMOSOME 16, WHOLE GENOME SHOTGUN SEQUENCE"/>
    <property type="match status" value="1"/>
</dbReference>
<evidence type="ECO:0000313" key="4">
    <source>
        <dbReference type="Proteomes" id="UP001597641"/>
    </source>
</evidence>
<name>A0ABW6C2X4_9BACT</name>
<feature type="compositionally biased region" description="Acidic residues" evidence="1">
    <location>
        <begin position="51"/>
        <end position="60"/>
    </location>
</feature>
<evidence type="ECO:0000313" key="3">
    <source>
        <dbReference type="EMBL" id="MFD3003609.1"/>
    </source>
</evidence>
<feature type="domain" description="HNH nuclease" evidence="2">
    <location>
        <begin position="425"/>
        <end position="478"/>
    </location>
</feature>
<dbReference type="RefSeq" id="WP_377491343.1">
    <property type="nucleotide sequence ID" value="NZ_JBHUOX010000035.1"/>
</dbReference>
<keyword evidence="4" id="KW-1185">Reference proteome</keyword>
<feature type="region of interest" description="Disordered" evidence="1">
    <location>
        <begin position="37"/>
        <end position="67"/>
    </location>
</feature>
<sequence length="486" mass="55798">MKKTTKSQQLNLQLPLSNNSGEVTLPNAASKVLACKSQAEPNVVTPKTGSDEDDSEETETEPSRRNVISQSKDITVRELSMLHHEQDLILQPFYQRNFVVTRQVASRLVESLLLDIPIPAVFLSEEQDGTFSVIDGQQRLTSLISFLNGKFPDDTVFRLSGLKVLTDINKLGFEQLDKRQQRKIKNATLHTITFNKESNEEIKFDIFERYNTGVTGLNDDEIRNAIYRGPYVDLLKELSNNKTLHELLQQEGYRKRMKDRGLILRFLSLTEKTYMNYGPPMKLFLNKELRDNRYLALDKAAEFRKSFKHCLGLVKAVFGNNAFRRYIATHAPDHHHAWSRKFNTALFDLQMCGFAYYTKHQVMSKADEIREAMMDLMVKNGEFIDAIEHKIDNKSVLQKRFRIWFDTLAAIVGPGAPQKRVFPNSVKEALFKQHPYCAISGQKILSIDDAEVDHKISWKDGGPTTLENAQLVLRYFNREKGSQTTK</sequence>
<evidence type="ECO:0000256" key="1">
    <source>
        <dbReference type="SAM" id="MobiDB-lite"/>
    </source>
</evidence>
<dbReference type="Pfam" id="PF01844">
    <property type="entry name" value="HNH"/>
    <property type="match status" value="1"/>
</dbReference>
<reference evidence="4" key="1">
    <citation type="journal article" date="2019" name="Int. J. Syst. Evol. Microbiol.">
        <title>The Global Catalogue of Microorganisms (GCM) 10K type strain sequencing project: providing services to taxonomists for standard genome sequencing and annotation.</title>
        <authorList>
            <consortium name="The Broad Institute Genomics Platform"/>
            <consortium name="The Broad Institute Genome Sequencing Center for Infectious Disease"/>
            <person name="Wu L."/>
            <person name="Ma J."/>
        </authorList>
    </citation>
    <scope>NUCLEOTIDE SEQUENCE [LARGE SCALE GENOMIC DNA]</scope>
    <source>
        <strain evidence="4">KCTC 23984</strain>
    </source>
</reference>
<protein>
    <submittedName>
        <fullName evidence="3">DUF262 domain-containing protein</fullName>
    </submittedName>
</protein>
<evidence type="ECO:0000259" key="2">
    <source>
        <dbReference type="SMART" id="SM00507"/>
    </source>
</evidence>
<proteinExistence type="predicted"/>
<gene>
    <name evidence="3" type="ORF">ACFS7Z_24850</name>
</gene>
<comment type="caution">
    <text evidence="3">The sequence shown here is derived from an EMBL/GenBank/DDBJ whole genome shotgun (WGS) entry which is preliminary data.</text>
</comment>
<dbReference type="CDD" id="cd00085">
    <property type="entry name" value="HNHc"/>
    <property type="match status" value="1"/>
</dbReference>
<dbReference type="Proteomes" id="UP001597641">
    <property type="component" value="Unassembled WGS sequence"/>
</dbReference>